<keyword evidence="4 10" id="KW-0812">Transmembrane</keyword>
<feature type="domain" description="ABC transmembrane type-1" evidence="12">
    <location>
        <begin position="1"/>
        <end position="177"/>
    </location>
</feature>
<dbReference type="PROSITE" id="PS00211">
    <property type="entry name" value="ABC_TRANSPORTER_1"/>
    <property type="match status" value="1"/>
</dbReference>
<dbReference type="InterPro" id="IPR027417">
    <property type="entry name" value="P-loop_NTPase"/>
</dbReference>
<keyword evidence="6" id="KW-0547">Nucleotide-binding</keyword>
<keyword evidence="7" id="KW-0067">ATP-binding</keyword>
<evidence type="ECO:0000256" key="1">
    <source>
        <dbReference type="ARBA" id="ARBA00004128"/>
    </source>
</evidence>
<organism evidence="16 17">
    <name type="scientific">Araneus ventricosus</name>
    <name type="common">Orbweaver spider</name>
    <name type="synonym">Epeira ventricosa</name>
    <dbReference type="NCBI Taxonomy" id="182803"/>
    <lineage>
        <taxon>Eukaryota</taxon>
        <taxon>Metazoa</taxon>
        <taxon>Ecdysozoa</taxon>
        <taxon>Arthropoda</taxon>
        <taxon>Chelicerata</taxon>
        <taxon>Arachnida</taxon>
        <taxon>Araneae</taxon>
        <taxon>Araneomorphae</taxon>
        <taxon>Entelegynae</taxon>
        <taxon>Araneoidea</taxon>
        <taxon>Araneidae</taxon>
        <taxon>Araneus</taxon>
    </lineage>
</organism>
<dbReference type="InterPro" id="IPR036640">
    <property type="entry name" value="ABC1_TM_sf"/>
</dbReference>
<dbReference type="Gene3D" id="3.40.50.300">
    <property type="entry name" value="P-loop containing nucleotide triphosphate hydrolases"/>
    <property type="match status" value="1"/>
</dbReference>
<evidence type="ECO:0000256" key="10">
    <source>
        <dbReference type="SAM" id="Phobius"/>
    </source>
</evidence>
<evidence type="ECO:0000256" key="7">
    <source>
        <dbReference type="ARBA" id="ARBA00022840"/>
    </source>
</evidence>
<dbReference type="PANTHER" id="PTHR24223">
    <property type="entry name" value="ATP-BINDING CASSETTE SUB-FAMILY C"/>
    <property type="match status" value="1"/>
</dbReference>
<dbReference type="InterPro" id="IPR003439">
    <property type="entry name" value="ABC_transporter-like_ATP-bd"/>
</dbReference>
<proteinExistence type="inferred from homology"/>
<evidence type="ECO:0000256" key="8">
    <source>
        <dbReference type="ARBA" id="ARBA00022989"/>
    </source>
</evidence>
<dbReference type="Proteomes" id="UP000499080">
    <property type="component" value="Unassembled WGS sequence"/>
</dbReference>
<dbReference type="GO" id="GO:0140359">
    <property type="term" value="F:ABC-type transporter activity"/>
    <property type="evidence" value="ECO:0007669"/>
    <property type="project" value="InterPro"/>
</dbReference>
<dbReference type="InterPro" id="IPR017871">
    <property type="entry name" value="ABC_transporter-like_CS"/>
</dbReference>
<dbReference type="CDD" id="cd03244">
    <property type="entry name" value="ABCC_MRP_domain2"/>
    <property type="match status" value="1"/>
</dbReference>
<feature type="domain" description="ABC transporter" evidence="11">
    <location>
        <begin position="214"/>
        <end position="448"/>
    </location>
</feature>
<feature type="transmembrane region" description="Helical" evidence="10">
    <location>
        <begin position="119"/>
        <end position="140"/>
    </location>
</feature>
<evidence type="ECO:0000313" key="16">
    <source>
        <dbReference type="EMBL" id="GBN80220.1"/>
    </source>
</evidence>
<dbReference type="InterPro" id="IPR011527">
    <property type="entry name" value="ABC1_TM_dom"/>
</dbReference>
<dbReference type="GO" id="GO:0016887">
    <property type="term" value="F:ATP hydrolysis activity"/>
    <property type="evidence" value="ECO:0007669"/>
    <property type="project" value="InterPro"/>
</dbReference>
<dbReference type="FunFam" id="3.40.50.300:FF:000074">
    <property type="entry name" value="Multidrug resistance-associated protein 5 isoform 1"/>
    <property type="match status" value="1"/>
</dbReference>
<feature type="transmembrane region" description="Helical" evidence="10">
    <location>
        <begin position="35"/>
        <end position="55"/>
    </location>
</feature>
<evidence type="ECO:0000256" key="6">
    <source>
        <dbReference type="ARBA" id="ARBA00022741"/>
    </source>
</evidence>
<dbReference type="PROSITE" id="PS50893">
    <property type="entry name" value="ABC_TRANSPORTER_2"/>
    <property type="match status" value="1"/>
</dbReference>
<sequence>MEILDNQLYYQIEGWLYCIFSAISSFVIIGMNVPIFLACLLPLGLLYYLILKLHLNTFRQARRLESTGRSPIYSLFMEAIQGVSSISAYDAKKDFIQEFEEKIDRCFVCSFNSWVCNRWLNFCLNTLGSVIVFVATILAIQNRESLSPAVVGLIITYSLTVTDSLKWFVRTNSELENKSISIERIQEYCNLKPEAPWNLSHEKLTNDWPQNGIIHFEDYSTRYRENLDLVLKEINLSIEASEKVGIIGRTGAGKSSITLSLFRIIEPFSGTISIDDIDITKIGLHDLRTKLTIIPQDPVLFTGTLRINLDPNNEYSDDQIWDSLEKSYLKTFVSNLSEGLEYNVEEGGANLSAGQRQLVCLSRALLKNSKILVLDEATASIDMETDSLIQKTIRTAFADRTVITIAHRINTVLDYDKIVVLENGNVIEVGNPSDLLKNQNSRFYSMSKGAGLI</sequence>
<dbReference type="InterPro" id="IPR050173">
    <property type="entry name" value="ABC_transporter_C-like"/>
</dbReference>
<dbReference type="PANTHER" id="PTHR24223:SF443">
    <property type="entry name" value="MULTIDRUG-RESISTANCE LIKE PROTEIN 1, ISOFORM I"/>
    <property type="match status" value="1"/>
</dbReference>
<dbReference type="GO" id="GO:0005774">
    <property type="term" value="C:vacuolar membrane"/>
    <property type="evidence" value="ECO:0007669"/>
    <property type="project" value="UniProtKB-SubCell"/>
</dbReference>
<reference evidence="16 17" key="1">
    <citation type="journal article" date="2019" name="Sci. Rep.">
        <title>Orb-weaving spider Araneus ventricosus genome elucidates the spidroin gene catalogue.</title>
        <authorList>
            <person name="Kono N."/>
            <person name="Nakamura H."/>
            <person name="Ohtoshi R."/>
            <person name="Moran D.A.P."/>
            <person name="Shinohara A."/>
            <person name="Yoshida Y."/>
            <person name="Fujiwara M."/>
            <person name="Mori M."/>
            <person name="Tomita M."/>
            <person name="Arakawa K."/>
        </authorList>
    </citation>
    <scope>NUCLEOTIDE SEQUENCE [LARGE SCALE GENOMIC DNA]</scope>
</reference>
<keyword evidence="8 10" id="KW-1133">Transmembrane helix</keyword>
<dbReference type="Pfam" id="PF00005">
    <property type="entry name" value="ABC_tran"/>
    <property type="match status" value="1"/>
</dbReference>
<accession>A0A4Y2RYY2</accession>
<evidence type="ECO:0000313" key="14">
    <source>
        <dbReference type="EMBL" id="GBN80093.1"/>
    </source>
</evidence>
<keyword evidence="3" id="KW-0813">Transport</keyword>
<evidence type="ECO:0000259" key="12">
    <source>
        <dbReference type="PROSITE" id="PS50929"/>
    </source>
</evidence>
<dbReference type="GO" id="GO:0005524">
    <property type="term" value="F:ATP binding"/>
    <property type="evidence" value="ECO:0007669"/>
    <property type="project" value="UniProtKB-KW"/>
</dbReference>
<dbReference type="SUPFAM" id="SSF90123">
    <property type="entry name" value="ABC transporter transmembrane region"/>
    <property type="match status" value="1"/>
</dbReference>
<keyword evidence="9 10" id="KW-0472">Membrane</keyword>
<dbReference type="EMBL" id="BGPR01018818">
    <property type="protein sequence ID" value="GBN80220.1"/>
    <property type="molecule type" value="Genomic_DNA"/>
</dbReference>
<keyword evidence="5" id="KW-0677">Repeat</keyword>
<name>A0A4Y2RYY2_ARAVE</name>
<dbReference type="SUPFAM" id="SSF52540">
    <property type="entry name" value="P-loop containing nucleoside triphosphate hydrolases"/>
    <property type="match status" value="1"/>
</dbReference>
<gene>
    <name evidence="16" type="primary">ABCC1_8</name>
    <name evidence="15" type="synonym">ABCC1_14</name>
    <name evidence="13" type="synonym">ABCC1_21</name>
    <name evidence="14" type="synonym">ABCC1_23</name>
    <name evidence="15" type="ORF">AVEN_127073_1</name>
    <name evidence="16" type="ORF">AVEN_136883_1</name>
    <name evidence="13" type="ORF">AVEN_137866_1</name>
    <name evidence="14" type="ORF">AVEN_198705_1</name>
</gene>
<dbReference type="SMART" id="SM00382">
    <property type="entry name" value="AAA"/>
    <property type="match status" value="1"/>
</dbReference>
<dbReference type="OrthoDB" id="6429352at2759"/>
<comment type="caution">
    <text evidence="16">The sequence shown here is derived from an EMBL/GenBank/DDBJ whole genome shotgun (WGS) entry which is preliminary data.</text>
</comment>
<dbReference type="EMBL" id="BGPR01018784">
    <property type="protein sequence ID" value="GBN80130.1"/>
    <property type="molecule type" value="Genomic_DNA"/>
</dbReference>
<dbReference type="InterPro" id="IPR003593">
    <property type="entry name" value="AAA+_ATPase"/>
</dbReference>
<dbReference type="EMBL" id="BGPR01018770">
    <property type="protein sequence ID" value="GBN80088.1"/>
    <property type="molecule type" value="Genomic_DNA"/>
</dbReference>
<evidence type="ECO:0000313" key="17">
    <source>
        <dbReference type="Proteomes" id="UP000499080"/>
    </source>
</evidence>
<comment type="subcellular location">
    <subcellularLocation>
        <location evidence="1">Vacuole membrane</location>
        <topology evidence="1">Multi-pass membrane protein</topology>
    </subcellularLocation>
</comment>
<evidence type="ECO:0000313" key="15">
    <source>
        <dbReference type="EMBL" id="GBN80130.1"/>
    </source>
</evidence>
<evidence type="ECO:0000256" key="4">
    <source>
        <dbReference type="ARBA" id="ARBA00022692"/>
    </source>
</evidence>
<dbReference type="Pfam" id="PF00664">
    <property type="entry name" value="ABC_membrane"/>
    <property type="match status" value="1"/>
</dbReference>
<evidence type="ECO:0000256" key="5">
    <source>
        <dbReference type="ARBA" id="ARBA00022737"/>
    </source>
</evidence>
<evidence type="ECO:0000313" key="13">
    <source>
        <dbReference type="EMBL" id="GBN80088.1"/>
    </source>
</evidence>
<dbReference type="PROSITE" id="PS50929">
    <property type="entry name" value="ABC_TM1F"/>
    <property type="match status" value="1"/>
</dbReference>
<protein>
    <submittedName>
        <fullName evidence="16">Multidrug resistance-associated protein 1</fullName>
    </submittedName>
</protein>
<evidence type="ECO:0000259" key="11">
    <source>
        <dbReference type="PROSITE" id="PS50893"/>
    </source>
</evidence>
<comment type="similarity">
    <text evidence="2">Belongs to the ABC transporter superfamily. ABCC family. Conjugate transporter (TC 3.A.1.208) subfamily.</text>
</comment>
<keyword evidence="17" id="KW-1185">Reference proteome</keyword>
<evidence type="ECO:0000256" key="9">
    <source>
        <dbReference type="ARBA" id="ARBA00023136"/>
    </source>
</evidence>
<dbReference type="Gene3D" id="1.20.1560.10">
    <property type="entry name" value="ABC transporter type 1, transmembrane domain"/>
    <property type="match status" value="1"/>
</dbReference>
<dbReference type="EMBL" id="BGPR01018773">
    <property type="protein sequence ID" value="GBN80093.1"/>
    <property type="molecule type" value="Genomic_DNA"/>
</dbReference>
<evidence type="ECO:0000256" key="3">
    <source>
        <dbReference type="ARBA" id="ARBA00022448"/>
    </source>
</evidence>
<dbReference type="AlphaFoldDB" id="A0A4Y2RYY2"/>
<feature type="transmembrane region" description="Helical" evidence="10">
    <location>
        <begin position="12"/>
        <end position="29"/>
    </location>
</feature>
<evidence type="ECO:0000256" key="2">
    <source>
        <dbReference type="ARBA" id="ARBA00009726"/>
    </source>
</evidence>